<reference evidence="1 2" key="1">
    <citation type="submission" date="2020-07" db="EMBL/GenBank/DDBJ databases">
        <title>Genomic Encyclopedia of Type Strains, Phase IV (KMG-IV): sequencing the most valuable type-strain genomes for metagenomic binning, comparative biology and taxonomic classification.</title>
        <authorList>
            <person name="Goeker M."/>
        </authorList>
    </citation>
    <scope>NUCLEOTIDE SEQUENCE [LARGE SCALE GENOMIC DNA]</scope>
    <source>
        <strain evidence="1 2">DSM 25220</strain>
    </source>
</reference>
<sequence>MLQDFLNDIKEHEEFQLKMGGLIKITLYGLSFTKTGFSQEHGFIYQTVGIKKIVVYILDTMTEFIM</sequence>
<protein>
    <submittedName>
        <fullName evidence="1">Uncharacterized protein</fullName>
    </submittedName>
</protein>
<evidence type="ECO:0000313" key="1">
    <source>
        <dbReference type="EMBL" id="MBA2871405.1"/>
    </source>
</evidence>
<dbReference type="RefSeq" id="WP_181537233.1">
    <property type="nucleotide sequence ID" value="NZ_JACDUU010000003.1"/>
</dbReference>
<gene>
    <name evidence="1" type="ORF">HNQ85_001675</name>
</gene>
<accession>A0A7W0BVC7</accession>
<organism evidence="1 2">
    <name type="scientific">[Anoxybacillus] calidus</name>
    <dbReference type="NCBI Taxonomy" id="575178"/>
    <lineage>
        <taxon>Bacteria</taxon>
        <taxon>Bacillati</taxon>
        <taxon>Bacillota</taxon>
        <taxon>Bacilli</taxon>
        <taxon>Bacillales</taxon>
        <taxon>Anoxybacillaceae</taxon>
        <taxon>Paranoxybacillus</taxon>
    </lineage>
</organism>
<name>A0A7W0BVC7_9BACL</name>
<evidence type="ECO:0000313" key="2">
    <source>
        <dbReference type="Proteomes" id="UP000580891"/>
    </source>
</evidence>
<dbReference type="AlphaFoldDB" id="A0A7W0BVC7"/>
<comment type="caution">
    <text evidence="1">The sequence shown here is derived from an EMBL/GenBank/DDBJ whole genome shotgun (WGS) entry which is preliminary data.</text>
</comment>
<proteinExistence type="predicted"/>
<keyword evidence="2" id="KW-1185">Reference proteome</keyword>
<dbReference type="Proteomes" id="UP000580891">
    <property type="component" value="Unassembled WGS sequence"/>
</dbReference>
<dbReference type="EMBL" id="JACDUU010000003">
    <property type="protein sequence ID" value="MBA2871405.1"/>
    <property type="molecule type" value="Genomic_DNA"/>
</dbReference>